<organism evidence="2 3">
    <name type="scientific">Parathielavia hyrcaniae</name>
    <dbReference type="NCBI Taxonomy" id="113614"/>
    <lineage>
        <taxon>Eukaryota</taxon>
        <taxon>Fungi</taxon>
        <taxon>Dikarya</taxon>
        <taxon>Ascomycota</taxon>
        <taxon>Pezizomycotina</taxon>
        <taxon>Sordariomycetes</taxon>
        <taxon>Sordariomycetidae</taxon>
        <taxon>Sordariales</taxon>
        <taxon>Chaetomiaceae</taxon>
        <taxon>Parathielavia</taxon>
    </lineage>
</organism>
<dbReference type="AlphaFoldDB" id="A0AAN6SX45"/>
<accession>A0AAN6SX45</accession>
<evidence type="ECO:0000256" key="1">
    <source>
        <dbReference type="SAM" id="MobiDB-lite"/>
    </source>
</evidence>
<proteinExistence type="predicted"/>
<protein>
    <submittedName>
        <fullName evidence="2">Uncharacterized protein</fullName>
    </submittedName>
</protein>
<reference evidence="2" key="1">
    <citation type="journal article" date="2023" name="Mol. Phylogenet. Evol.">
        <title>Genome-scale phylogeny and comparative genomics of the fungal order Sordariales.</title>
        <authorList>
            <person name="Hensen N."/>
            <person name="Bonometti L."/>
            <person name="Westerberg I."/>
            <person name="Brannstrom I.O."/>
            <person name="Guillou S."/>
            <person name="Cros-Aarteil S."/>
            <person name="Calhoun S."/>
            <person name="Haridas S."/>
            <person name="Kuo A."/>
            <person name="Mondo S."/>
            <person name="Pangilinan J."/>
            <person name="Riley R."/>
            <person name="LaButti K."/>
            <person name="Andreopoulos B."/>
            <person name="Lipzen A."/>
            <person name="Chen C."/>
            <person name="Yan M."/>
            <person name="Daum C."/>
            <person name="Ng V."/>
            <person name="Clum A."/>
            <person name="Steindorff A."/>
            <person name="Ohm R.A."/>
            <person name="Martin F."/>
            <person name="Silar P."/>
            <person name="Natvig D.O."/>
            <person name="Lalanne C."/>
            <person name="Gautier V."/>
            <person name="Ament-Velasquez S.L."/>
            <person name="Kruys A."/>
            <person name="Hutchinson M.I."/>
            <person name="Powell A.J."/>
            <person name="Barry K."/>
            <person name="Miller A.N."/>
            <person name="Grigoriev I.V."/>
            <person name="Debuchy R."/>
            <person name="Gladieux P."/>
            <person name="Hiltunen Thoren M."/>
            <person name="Johannesson H."/>
        </authorList>
    </citation>
    <scope>NUCLEOTIDE SEQUENCE</scope>
    <source>
        <strain evidence="2">CBS 757.83</strain>
    </source>
</reference>
<evidence type="ECO:0000313" key="3">
    <source>
        <dbReference type="Proteomes" id="UP001305647"/>
    </source>
</evidence>
<keyword evidence="3" id="KW-1185">Reference proteome</keyword>
<name>A0AAN6SX45_9PEZI</name>
<dbReference type="Proteomes" id="UP001305647">
    <property type="component" value="Unassembled WGS sequence"/>
</dbReference>
<gene>
    <name evidence="2" type="ORF">N658DRAFT_511367</name>
</gene>
<evidence type="ECO:0000313" key="2">
    <source>
        <dbReference type="EMBL" id="KAK4096251.1"/>
    </source>
</evidence>
<feature type="region of interest" description="Disordered" evidence="1">
    <location>
        <begin position="137"/>
        <end position="179"/>
    </location>
</feature>
<comment type="caution">
    <text evidence="2">The sequence shown here is derived from an EMBL/GenBank/DDBJ whole genome shotgun (WGS) entry which is preliminary data.</text>
</comment>
<reference evidence="2" key="2">
    <citation type="submission" date="2023-05" db="EMBL/GenBank/DDBJ databases">
        <authorList>
            <consortium name="Lawrence Berkeley National Laboratory"/>
            <person name="Steindorff A."/>
            <person name="Hensen N."/>
            <person name="Bonometti L."/>
            <person name="Westerberg I."/>
            <person name="Brannstrom I.O."/>
            <person name="Guillou S."/>
            <person name="Cros-Aarteil S."/>
            <person name="Calhoun S."/>
            <person name="Haridas S."/>
            <person name="Kuo A."/>
            <person name="Mondo S."/>
            <person name="Pangilinan J."/>
            <person name="Riley R."/>
            <person name="Labutti K."/>
            <person name="Andreopoulos B."/>
            <person name="Lipzen A."/>
            <person name="Chen C."/>
            <person name="Yanf M."/>
            <person name="Daum C."/>
            <person name="Ng V."/>
            <person name="Clum A."/>
            <person name="Ohm R."/>
            <person name="Martin F."/>
            <person name="Silar P."/>
            <person name="Natvig D."/>
            <person name="Lalanne C."/>
            <person name="Gautier V."/>
            <person name="Ament-Velasquez S.L."/>
            <person name="Kruys A."/>
            <person name="Hutchinson M.I."/>
            <person name="Powell A.J."/>
            <person name="Barry K."/>
            <person name="Miller A.N."/>
            <person name="Grigoriev I.V."/>
            <person name="Debuchy R."/>
            <person name="Gladieux P."/>
            <person name="Thoren M.H."/>
            <person name="Johannesson H."/>
        </authorList>
    </citation>
    <scope>NUCLEOTIDE SEQUENCE</scope>
    <source>
        <strain evidence="2">CBS 757.83</strain>
    </source>
</reference>
<dbReference type="EMBL" id="MU863726">
    <property type="protein sequence ID" value="KAK4096251.1"/>
    <property type="molecule type" value="Genomic_DNA"/>
</dbReference>
<sequence length="269" mass="29804">MDPRVSTHLETPAEDCIVVATYARDSDWESESDDTEEELRGGVDLENVEEAASVSTDPSHLHNLNAEEALARGHDQRGEGHEQLSVELPQCQEAPVASTDFQALRAKAAATKNTGGSDMKRISSELAVLCAEGSVRTPRGARQPTVSHKARDATETVDGVETEHAGSPRDAGASGSRRSQRIEFTRAGLVARGFQSEFRYAEETDRARFYQERAVMEAQVRSKDALIRRQAAYIEKLNEARGRLERQLAAANARTARFRNTKRRLRSRK</sequence>